<sequence>MEKKDRQDLVSLSKTIMKSQCLRNIKKFSFPHRTVEIWNGLSEETVAVESVHKFKEKLDNSRYGERSI</sequence>
<name>A0A5B7J3D6_PORTR</name>
<evidence type="ECO:0000313" key="2">
    <source>
        <dbReference type="Proteomes" id="UP000324222"/>
    </source>
</evidence>
<reference evidence="1 2" key="1">
    <citation type="submission" date="2019-05" db="EMBL/GenBank/DDBJ databases">
        <title>Another draft genome of Portunus trituberculatus and its Hox gene families provides insights of decapod evolution.</title>
        <authorList>
            <person name="Jeong J.-H."/>
            <person name="Song I."/>
            <person name="Kim S."/>
            <person name="Choi T."/>
            <person name="Kim D."/>
            <person name="Ryu S."/>
            <person name="Kim W."/>
        </authorList>
    </citation>
    <scope>NUCLEOTIDE SEQUENCE [LARGE SCALE GENOMIC DNA]</scope>
    <source>
        <tissue evidence="1">Muscle</tissue>
    </source>
</reference>
<organism evidence="1 2">
    <name type="scientific">Portunus trituberculatus</name>
    <name type="common">Swimming crab</name>
    <name type="synonym">Neptunus trituberculatus</name>
    <dbReference type="NCBI Taxonomy" id="210409"/>
    <lineage>
        <taxon>Eukaryota</taxon>
        <taxon>Metazoa</taxon>
        <taxon>Ecdysozoa</taxon>
        <taxon>Arthropoda</taxon>
        <taxon>Crustacea</taxon>
        <taxon>Multicrustacea</taxon>
        <taxon>Malacostraca</taxon>
        <taxon>Eumalacostraca</taxon>
        <taxon>Eucarida</taxon>
        <taxon>Decapoda</taxon>
        <taxon>Pleocyemata</taxon>
        <taxon>Brachyura</taxon>
        <taxon>Eubrachyura</taxon>
        <taxon>Portunoidea</taxon>
        <taxon>Portunidae</taxon>
        <taxon>Portuninae</taxon>
        <taxon>Portunus</taxon>
    </lineage>
</organism>
<dbReference type="EMBL" id="VSRR010079456">
    <property type="protein sequence ID" value="MPC88953.1"/>
    <property type="molecule type" value="Genomic_DNA"/>
</dbReference>
<evidence type="ECO:0000313" key="1">
    <source>
        <dbReference type="EMBL" id="MPC88953.1"/>
    </source>
</evidence>
<accession>A0A5B7J3D6</accession>
<dbReference type="Proteomes" id="UP000324222">
    <property type="component" value="Unassembled WGS sequence"/>
</dbReference>
<dbReference type="AlphaFoldDB" id="A0A5B7J3D6"/>
<comment type="caution">
    <text evidence="1">The sequence shown here is derived from an EMBL/GenBank/DDBJ whole genome shotgun (WGS) entry which is preliminary data.</text>
</comment>
<gene>
    <name evidence="1" type="ORF">E2C01_083879</name>
</gene>
<keyword evidence="2" id="KW-1185">Reference proteome</keyword>
<protein>
    <submittedName>
        <fullName evidence="1">Uncharacterized protein</fullName>
    </submittedName>
</protein>
<proteinExistence type="predicted"/>